<evidence type="ECO:0000313" key="2">
    <source>
        <dbReference type="Proteomes" id="UP001056120"/>
    </source>
</evidence>
<proteinExistence type="predicted"/>
<reference evidence="2" key="1">
    <citation type="journal article" date="2022" name="Mol. Ecol. Resour.">
        <title>The genomes of chicory, endive, great burdock and yacon provide insights into Asteraceae palaeo-polyploidization history and plant inulin production.</title>
        <authorList>
            <person name="Fan W."/>
            <person name="Wang S."/>
            <person name="Wang H."/>
            <person name="Wang A."/>
            <person name="Jiang F."/>
            <person name="Liu H."/>
            <person name="Zhao H."/>
            <person name="Xu D."/>
            <person name="Zhang Y."/>
        </authorList>
    </citation>
    <scope>NUCLEOTIDE SEQUENCE [LARGE SCALE GENOMIC DNA]</scope>
    <source>
        <strain evidence="2">cv. Yunnan</strain>
    </source>
</reference>
<keyword evidence="2" id="KW-1185">Reference proteome</keyword>
<name>A0ACB9IQC1_9ASTR</name>
<comment type="caution">
    <text evidence="1">The sequence shown here is derived from an EMBL/GenBank/DDBJ whole genome shotgun (WGS) entry which is preliminary data.</text>
</comment>
<dbReference type="EMBL" id="CM042024">
    <property type="protein sequence ID" value="KAI3810209.1"/>
    <property type="molecule type" value="Genomic_DNA"/>
</dbReference>
<reference evidence="1 2" key="2">
    <citation type="journal article" date="2022" name="Mol. Ecol. Resour.">
        <title>The genomes of chicory, endive, great burdock and yacon provide insights into Asteraceae paleo-polyploidization history and plant inulin production.</title>
        <authorList>
            <person name="Fan W."/>
            <person name="Wang S."/>
            <person name="Wang H."/>
            <person name="Wang A."/>
            <person name="Jiang F."/>
            <person name="Liu H."/>
            <person name="Zhao H."/>
            <person name="Xu D."/>
            <person name="Zhang Y."/>
        </authorList>
    </citation>
    <scope>NUCLEOTIDE SEQUENCE [LARGE SCALE GENOMIC DNA]</scope>
    <source>
        <strain evidence="2">cv. Yunnan</strain>
        <tissue evidence="1">Leaves</tissue>
    </source>
</reference>
<accession>A0ACB9IQC1</accession>
<gene>
    <name evidence="1" type="ORF">L1987_19819</name>
</gene>
<organism evidence="1 2">
    <name type="scientific">Smallanthus sonchifolius</name>
    <dbReference type="NCBI Taxonomy" id="185202"/>
    <lineage>
        <taxon>Eukaryota</taxon>
        <taxon>Viridiplantae</taxon>
        <taxon>Streptophyta</taxon>
        <taxon>Embryophyta</taxon>
        <taxon>Tracheophyta</taxon>
        <taxon>Spermatophyta</taxon>
        <taxon>Magnoliopsida</taxon>
        <taxon>eudicotyledons</taxon>
        <taxon>Gunneridae</taxon>
        <taxon>Pentapetalae</taxon>
        <taxon>asterids</taxon>
        <taxon>campanulids</taxon>
        <taxon>Asterales</taxon>
        <taxon>Asteraceae</taxon>
        <taxon>Asteroideae</taxon>
        <taxon>Heliantheae alliance</taxon>
        <taxon>Millerieae</taxon>
        <taxon>Smallanthus</taxon>
    </lineage>
</organism>
<sequence>MSECGTMTGVVGAPYYVVSEVLRKEYNEKIDVWSASMILYILLTRVPPFYDETPVETFEAVLKGNLRFPSRIFILVSLETNDLFQKMLCKDVSRRLSAEQVSSKH</sequence>
<evidence type="ECO:0000313" key="1">
    <source>
        <dbReference type="EMBL" id="KAI3810209.1"/>
    </source>
</evidence>
<protein>
    <submittedName>
        <fullName evidence="1">Uncharacterized protein</fullName>
    </submittedName>
</protein>
<dbReference type="Proteomes" id="UP001056120">
    <property type="component" value="Linkage Group LG07"/>
</dbReference>